<feature type="transmembrane region" description="Helical" evidence="1">
    <location>
        <begin position="45"/>
        <end position="77"/>
    </location>
</feature>
<keyword evidence="1" id="KW-0472">Membrane</keyword>
<keyword evidence="1" id="KW-1133">Transmembrane helix</keyword>
<keyword evidence="2" id="KW-1185">Reference proteome</keyword>
<dbReference type="Proteomes" id="UP000887578">
    <property type="component" value="Unplaced"/>
</dbReference>
<accession>A0A914QEI8</accession>
<name>A0A914QEI8_9BILA</name>
<evidence type="ECO:0000256" key="1">
    <source>
        <dbReference type="SAM" id="Phobius"/>
    </source>
</evidence>
<evidence type="ECO:0000313" key="3">
    <source>
        <dbReference type="WBParaSite" id="PDA_v2.g30100.t1"/>
    </source>
</evidence>
<reference evidence="3" key="1">
    <citation type="submission" date="2022-11" db="UniProtKB">
        <authorList>
            <consortium name="WormBaseParasite"/>
        </authorList>
    </citation>
    <scope>IDENTIFICATION</scope>
</reference>
<protein>
    <submittedName>
        <fullName evidence="3">Uncharacterized protein</fullName>
    </submittedName>
</protein>
<organism evidence="2 3">
    <name type="scientific">Panagrolaimus davidi</name>
    <dbReference type="NCBI Taxonomy" id="227884"/>
    <lineage>
        <taxon>Eukaryota</taxon>
        <taxon>Metazoa</taxon>
        <taxon>Ecdysozoa</taxon>
        <taxon>Nematoda</taxon>
        <taxon>Chromadorea</taxon>
        <taxon>Rhabditida</taxon>
        <taxon>Tylenchina</taxon>
        <taxon>Panagrolaimomorpha</taxon>
        <taxon>Panagrolaimoidea</taxon>
        <taxon>Panagrolaimidae</taxon>
        <taxon>Panagrolaimus</taxon>
    </lineage>
</organism>
<evidence type="ECO:0000313" key="2">
    <source>
        <dbReference type="Proteomes" id="UP000887578"/>
    </source>
</evidence>
<keyword evidence="1" id="KW-0812">Transmembrane</keyword>
<dbReference type="AlphaFoldDB" id="A0A914QEI8"/>
<dbReference type="WBParaSite" id="PDA_v2.g30100.t1">
    <property type="protein sequence ID" value="PDA_v2.g30100.t1"/>
    <property type="gene ID" value="PDA_v2.g30100"/>
</dbReference>
<proteinExistence type="predicted"/>
<sequence length="154" mass="17514">MENEVEEEDFILVIELVGDDEVAHDSPSEVYDVAPSHEDALFLQILFKLLCILAVGITSLLSMLYLFVLSIVIYVFVKEYFAEKYDADANEDFRELLNQIRNEHCRWYDGDDEYYVIEPTGDFFANDAPAAANDEECSSEVDVSMDDTTSHSCA</sequence>